<feature type="domain" description="Type I restriction modification DNA specificity" evidence="4">
    <location>
        <begin position="9"/>
        <end position="174"/>
    </location>
</feature>
<dbReference type="PANTHER" id="PTHR30408">
    <property type="entry name" value="TYPE-1 RESTRICTION ENZYME ECOKI SPECIFICITY PROTEIN"/>
    <property type="match status" value="1"/>
</dbReference>
<evidence type="ECO:0000313" key="6">
    <source>
        <dbReference type="Proteomes" id="UP000256491"/>
    </source>
</evidence>
<comment type="caution">
    <text evidence="5">The sequence shown here is derived from an EMBL/GenBank/DDBJ whole genome shotgun (WGS) entry which is preliminary data.</text>
</comment>
<keyword evidence="3" id="KW-0238">DNA-binding</keyword>
<keyword evidence="2" id="KW-0680">Restriction system</keyword>
<dbReference type="Proteomes" id="UP000256491">
    <property type="component" value="Unassembled WGS sequence"/>
</dbReference>
<dbReference type="Gene3D" id="3.90.220.20">
    <property type="entry name" value="DNA methylase specificity domains"/>
    <property type="match status" value="2"/>
</dbReference>
<keyword evidence="6" id="KW-1185">Reference proteome</keyword>
<evidence type="ECO:0000256" key="2">
    <source>
        <dbReference type="ARBA" id="ARBA00022747"/>
    </source>
</evidence>
<dbReference type="CDD" id="cd17515">
    <property type="entry name" value="RMtype1_S_MjaORF132P_Sau1132ORF3780P-TRD1-CR1_like"/>
    <property type="match status" value="1"/>
</dbReference>
<accession>A0ABX9ILF2</accession>
<dbReference type="InterPro" id="IPR052021">
    <property type="entry name" value="Type-I_RS_S_subunit"/>
</dbReference>
<dbReference type="RefSeq" id="WP_115918113.1">
    <property type="nucleotide sequence ID" value="NZ_BJYH01000010.1"/>
</dbReference>
<name>A0ABX9ILF2_9FLAO</name>
<organism evidence="5 6">
    <name type="scientific">Chryseobacterium rhizosphaerae</name>
    <dbReference type="NCBI Taxonomy" id="395937"/>
    <lineage>
        <taxon>Bacteria</taxon>
        <taxon>Pseudomonadati</taxon>
        <taxon>Bacteroidota</taxon>
        <taxon>Flavobacteriia</taxon>
        <taxon>Flavobacteriales</taxon>
        <taxon>Weeksellaceae</taxon>
        <taxon>Chryseobacterium group</taxon>
        <taxon>Chryseobacterium</taxon>
    </lineage>
</organism>
<dbReference type="Pfam" id="PF01420">
    <property type="entry name" value="Methylase_S"/>
    <property type="match status" value="2"/>
</dbReference>
<evidence type="ECO:0000256" key="1">
    <source>
        <dbReference type="ARBA" id="ARBA00010923"/>
    </source>
</evidence>
<dbReference type="SUPFAM" id="SSF116734">
    <property type="entry name" value="DNA methylase specificity domain"/>
    <property type="match status" value="2"/>
</dbReference>
<proteinExistence type="inferred from homology"/>
<gene>
    <name evidence="5" type="ORF">DRF57_09055</name>
</gene>
<evidence type="ECO:0000259" key="4">
    <source>
        <dbReference type="Pfam" id="PF01420"/>
    </source>
</evidence>
<dbReference type="EMBL" id="QNUF01000008">
    <property type="protein sequence ID" value="REC75905.1"/>
    <property type="molecule type" value="Genomic_DNA"/>
</dbReference>
<comment type="similarity">
    <text evidence="1">Belongs to the type-I restriction system S methylase family.</text>
</comment>
<reference evidence="5 6" key="1">
    <citation type="journal article" date="2010" name="Syst. Appl. Microbiol.">
        <title>Four new species of Chryseobacterium from the rhizosphere of coastal sand dune plants, Chryseobacterium elymi sp. nov., Chryseobacterium hagamense sp. nov., Chryseobacterium lathyri sp. nov. and Chryseobacterium rhizosphaerae sp. nov.</title>
        <authorList>
            <person name="Cho S.H."/>
            <person name="Lee K.S."/>
            <person name="Shin D.S."/>
            <person name="Han J.H."/>
            <person name="Park K.S."/>
            <person name="Lee C.H."/>
            <person name="Park K.H."/>
            <person name="Kim S.B."/>
        </authorList>
    </citation>
    <scope>NUCLEOTIDE SEQUENCE [LARGE SCALE GENOMIC DNA]</scope>
    <source>
        <strain evidence="5 6">KCTC 22548</strain>
    </source>
</reference>
<evidence type="ECO:0000256" key="3">
    <source>
        <dbReference type="ARBA" id="ARBA00023125"/>
    </source>
</evidence>
<feature type="domain" description="Type I restriction modification DNA specificity" evidence="4">
    <location>
        <begin position="207"/>
        <end position="340"/>
    </location>
</feature>
<evidence type="ECO:0000313" key="5">
    <source>
        <dbReference type="EMBL" id="REC75905.1"/>
    </source>
</evidence>
<sequence length="487" mass="55899">MDNTLYDIPDSWKWVTLNEVSITNSGGTPDRKNPSNFKGDIPWVKSGELNYNLIIHTEEYITLEALEFSNAKIFEKGSLLIALYGNTVGRMAFLGTDAATNQAVACIKTFVINSKYVYYYLMSAKDELLNKREGSAQPNISQKVLNDFPFPLSPIEEQDRIVEKIESILSELDKSNDDLLKSKELVDKLIKKTIFNLFKAISKRLPLSEVSQIIMGQSPNSKSYNYQGIGLPLFQGKKEFTNLFPIPEKWTTSPIRIAKENDILMSVRAPVGDVNIANTECSIGRGLCAIRFNGYYKFLFYYLDSIKHEISDLGTGSTFNSISKDIVSNILVPYPPKEIQFELINDLELKIINYKKILEDIGIQMTNNVSLRAKFLKEAFEGKQSERYDSDSTVKSTLLKIREEKSKYLITQADIIKNKPKFKKEEFNLIKFLKEKYYNTSFTFSEIYNDINMSRDFIVNEFRKLEEENKLNISIDKITNTVKYTLK</sequence>
<protein>
    <recommendedName>
        <fullName evidence="4">Type I restriction modification DNA specificity domain-containing protein</fullName>
    </recommendedName>
</protein>
<dbReference type="InterPro" id="IPR044946">
    <property type="entry name" value="Restrct_endonuc_typeI_TRD_sf"/>
</dbReference>
<dbReference type="InterPro" id="IPR000055">
    <property type="entry name" value="Restrct_endonuc_typeI_TRD"/>
</dbReference>
<dbReference type="PANTHER" id="PTHR30408:SF12">
    <property type="entry name" value="TYPE I RESTRICTION ENZYME MJAVIII SPECIFICITY SUBUNIT"/>
    <property type="match status" value="1"/>
</dbReference>